<evidence type="ECO:0000313" key="7">
    <source>
        <dbReference type="Proteomes" id="UP000293360"/>
    </source>
</evidence>
<reference evidence="6 7" key="1">
    <citation type="submission" date="2018-06" db="EMBL/GenBank/DDBJ databases">
        <title>Complete Genomes of Monosporascus.</title>
        <authorList>
            <person name="Robinson A.J."/>
            <person name="Natvig D.O."/>
        </authorList>
    </citation>
    <scope>NUCLEOTIDE SEQUENCE [LARGE SCALE GENOMIC DNA]</scope>
    <source>
        <strain evidence="6 7">CBS 110550</strain>
    </source>
</reference>
<dbReference type="GO" id="GO:0020037">
    <property type="term" value="F:heme binding"/>
    <property type="evidence" value="ECO:0007669"/>
    <property type="project" value="InterPro"/>
</dbReference>
<sequence length="568" mass="64433">MIVQLFLGSVLVYLLWNIICLEINARKARRLKVPLVRLPIDSNNVPWTIIQPHLWSILDRLPIKWSSYPDFVRYSRRGWHFADKSETHVRLGPVWALVTPVAIYLHFADPDAIHEIFSRRADFVRPIKEYKLLEVYGPCISTAGWDDWSRHRKVLAAPFNESIMKFVWDESLHQAKAMLRSWASAAEAGIPSMQKDTRTLSLNVLASTGFRKSYDFRGSADPAINEEGGYRDSLQTVLDNIILLMLVPYRLLAGPMVPKSWARIGNAAVSFKKYMMKMLEEETAALNQGKPGSGGIMTAFVRALDVHNQETSASETKNEEAKRGLSVDEIFGNLFVINFAGHDTTANTLAFSMLLLAAHPDVQAWISEEVALVTKNVPVEEWDYKGLFPQLKRCRAVLLETLRVYPPIMALPKWTSRRAQTIKVGDRTLTIPPGISTTLYLLAIQTHPKYWPNPYSWLPSRWILHPAPASSPSIDKVRGEELLVPERGTYFPWSDGPQNCPGKKFAEVEAVAVLACLFKTHRFHVKAEAGEGQEEARQRALDCTKDINMEMLLRMTNADRVRLIFRKA</sequence>
<evidence type="ECO:0000256" key="1">
    <source>
        <dbReference type="ARBA" id="ARBA00010617"/>
    </source>
</evidence>
<evidence type="ECO:0000256" key="3">
    <source>
        <dbReference type="ARBA" id="ARBA00022723"/>
    </source>
</evidence>
<comment type="cofactor">
    <cofactor evidence="5">
        <name>heme</name>
        <dbReference type="ChEBI" id="CHEBI:30413"/>
    </cofactor>
</comment>
<keyword evidence="2 5" id="KW-0349">Heme</keyword>
<dbReference type="InterPro" id="IPR050121">
    <property type="entry name" value="Cytochrome_P450_monoxygenase"/>
</dbReference>
<dbReference type="Gene3D" id="1.10.630.10">
    <property type="entry name" value="Cytochrome P450"/>
    <property type="match status" value="1"/>
</dbReference>
<dbReference type="GO" id="GO:0004497">
    <property type="term" value="F:monooxygenase activity"/>
    <property type="evidence" value="ECO:0007669"/>
    <property type="project" value="InterPro"/>
</dbReference>
<dbReference type="GO" id="GO:0016705">
    <property type="term" value="F:oxidoreductase activity, acting on paired donors, with incorporation or reduction of molecular oxygen"/>
    <property type="evidence" value="ECO:0007669"/>
    <property type="project" value="InterPro"/>
</dbReference>
<dbReference type="OrthoDB" id="1470350at2759"/>
<comment type="similarity">
    <text evidence="1">Belongs to the cytochrome P450 family.</text>
</comment>
<protein>
    <recommendedName>
        <fullName evidence="8">Cytochrome P450</fullName>
    </recommendedName>
</protein>
<dbReference type="GO" id="GO:0005506">
    <property type="term" value="F:iron ion binding"/>
    <property type="evidence" value="ECO:0007669"/>
    <property type="project" value="InterPro"/>
</dbReference>
<dbReference type="CDD" id="cd11070">
    <property type="entry name" value="CYP56-like"/>
    <property type="match status" value="1"/>
</dbReference>
<dbReference type="STRING" id="155417.A0A4Q4SUY2"/>
<dbReference type="PRINTS" id="PR00385">
    <property type="entry name" value="P450"/>
</dbReference>
<keyword evidence="7" id="KW-1185">Reference proteome</keyword>
<dbReference type="SUPFAM" id="SSF48264">
    <property type="entry name" value="Cytochrome P450"/>
    <property type="match status" value="1"/>
</dbReference>
<evidence type="ECO:0008006" key="8">
    <source>
        <dbReference type="Google" id="ProtNLM"/>
    </source>
</evidence>
<dbReference type="PANTHER" id="PTHR24305">
    <property type="entry name" value="CYTOCHROME P450"/>
    <property type="match status" value="1"/>
</dbReference>
<dbReference type="Pfam" id="PF00067">
    <property type="entry name" value="p450"/>
    <property type="match status" value="1"/>
</dbReference>
<dbReference type="InterPro" id="IPR036396">
    <property type="entry name" value="Cyt_P450_sf"/>
</dbReference>
<evidence type="ECO:0000256" key="2">
    <source>
        <dbReference type="ARBA" id="ARBA00022617"/>
    </source>
</evidence>
<keyword evidence="3 5" id="KW-0479">Metal-binding</keyword>
<evidence type="ECO:0000256" key="5">
    <source>
        <dbReference type="PIRSR" id="PIRSR602401-1"/>
    </source>
</evidence>
<feature type="binding site" description="axial binding residue" evidence="5">
    <location>
        <position position="500"/>
    </location>
    <ligand>
        <name>heme</name>
        <dbReference type="ChEBI" id="CHEBI:30413"/>
    </ligand>
    <ligandPart>
        <name>Fe</name>
        <dbReference type="ChEBI" id="CHEBI:18248"/>
    </ligandPart>
</feature>
<evidence type="ECO:0000313" key="6">
    <source>
        <dbReference type="EMBL" id="RYO83349.1"/>
    </source>
</evidence>
<dbReference type="EMBL" id="QJNU01000903">
    <property type="protein sequence ID" value="RYO83349.1"/>
    <property type="molecule type" value="Genomic_DNA"/>
</dbReference>
<name>A0A4Q4SUY2_9PEZI</name>
<organism evidence="6 7">
    <name type="scientific">Monosporascus ibericus</name>
    <dbReference type="NCBI Taxonomy" id="155417"/>
    <lineage>
        <taxon>Eukaryota</taxon>
        <taxon>Fungi</taxon>
        <taxon>Dikarya</taxon>
        <taxon>Ascomycota</taxon>
        <taxon>Pezizomycotina</taxon>
        <taxon>Sordariomycetes</taxon>
        <taxon>Xylariomycetidae</taxon>
        <taxon>Xylariales</taxon>
        <taxon>Xylariales incertae sedis</taxon>
        <taxon>Monosporascus</taxon>
    </lineage>
</organism>
<gene>
    <name evidence="6" type="ORF">DL764_009462</name>
</gene>
<dbReference type="InterPro" id="IPR002401">
    <property type="entry name" value="Cyt_P450_E_grp-I"/>
</dbReference>
<dbReference type="Proteomes" id="UP000293360">
    <property type="component" value="Unassembled WGS sequence"/>
</dbReference>
<evidence type="ECO:0000256" key="4">
    <source>
        <dbReference type="ARBA" id="ARBA00023004"/>
    </source>
</evidence>
<keyword evidence="4 5" id="KW-0408">Iron</keyword>
<dbReference type="InterPro" id="IPR001128">
    <property type="entry name" value="Cyt_P450"/>
</dbReference>
<dbReference type="PANTHER" id="PTHR24305:SF166">
    <property type="entry name" value="CYTOCHROME P450 12A4, MITOCHONDRIAL-RELATED"/>
    <property type="match status" value="1"/>
</dbReference>
<dbReference type="AlphaFoldDB" id="A0A4Q4SUY2"/>
<proteinExistence type="inferred from homology"/>
<comment type="caution">
    <text evidence="6">The sequence shown here is derived from an EMBL/GenBank/DDBJ whole genome shotgun (WGS) entry which is preliminary data.</text>
</comment>
<dbReference type="PRINTS" id="PR00463">
    <property type="entry name" value="EP450I"/>
</dbReference>
<accession>A0A4Q4SUY2</accession>